<gene>
    <name evidence="2" type="ORF">Pan265_22070</name>
</gene>
<dbReference type="KEGG" id="mcad:Pan265_22070"/>
<dbReference type="RefSeq" id="WP_236254372.1">
    <property type="nucleotide sequence ID" value="NZ_CP036280.1"/>
</dbReference>
<feature type="domain" description="PilZ" evidence="1">
    <location>
        <begin position="27"/>
        <end position="116"/>
    </location>
</feature>
<dbReference type="GO" id="GO:0035438">
    <property type="term" value="F:cyclic-di-GMP binding"/>
    <property type="evidence" value="ECO:0007669"/>
    <property type="project" value="InterPro"/>
</dbReference>
<reference evidence="2 3" key="1">
    <citation type="submission" date="2019-02" db="EMBL/GenBank/DDBJ databases">
        <title>Deep-cultivation of Planctomycetes and their phenomic and genomic characterization uncovers novel biology.</title>
        <authorList>
            <person name="Wiegand S."/>
            <person name="Jogler M."/>
            <person name="Boedeker C."/>
            <person name="Pinto D."/>
            <person name="Vollmers J."/>
            <person name="Rivas-Marin E."/>
            <person name="Kohn T."/>
            <person name="Peeters S.H."/>
            <person name="Heuer A."/>
            <person name="Rast P."/>
            <person name="Oberbeckmann S."/>
            <person name="Bunk B."/>
            <person name="Jeske O."/>
            <person name="Meyerdierks A."/>
            <person name="Storesund J.E."/>
            <person name="Kallscheuer N."/>
            <person name="Luecker S."/>
            <person name="Lage O.M."/>
            <person name="Pohl T."/>
            <person name="Merkel B.J."/>
            <person name="Hornburger P."/>
            <person name="Mueller R.-W."/>
            <person name="Bruemmer F."/>
            <person name="Labrenz M."/>
            <person name="Spormann A.M."/>
            <person name="Op den Camp H."/>
            <person name="Overmann J."/>
            <person name="Amann R."/>
            <person name="Jetten M.S.M."/>
            <person name="Mascher T."/>
            <person name="Medema M.H."/>
            <person name="Devos D.P."/>
            <person name="Kaster A.-K."/>
            <person name="Ovreas L."/>
            <person name="Rohde M."/>
            <person name="Galperin M.Y."/>
            <person name="Jogler C."/>
        </authorList>
    </citation>
    <scope>NUCLEOTIDE SEQUENCE [LARGE SCALE GENOMIC DNA]</scope>
    <source>
        <strain evidence="2 3">Pan265</strain>
    </source>
</reference>
<proteinExistence type="predicted"/>
<dbReference type="EMBL" id="CP036280">
    <property type="protein sequence ID" value="QDU72342.1"/>
    <property type="molecule type" value="Genomic_DNA"/>
</dbReference>
<evidence type="ECO:0000313" key="3">
    <source>
        <dbReference type="Proteomes" id="UP000320386"/>
    </source>
</evidence>
<evidence type="ECO:0000259" key="1">
    <source>
        <dbReference type="Pfam" id="PF07238"/>
    </source>
</evidence>
<protein>
    <submittedName>
        <fullName evidence="2">PilZ domain protein</fullName>
    </submittedName>
</protein>
<dbReference type="Pfam" id="PF07238">
    <property type="entry name" value="PilZ"/>
    <property type="match status" value="1"/>
</dbReference>
<dbReference type="Proteomes" id="UP000320386">
    <property type="component" value="Chromosome"/>
</dbReference>
<dbReference type="SUPFAM" id="SSF141371">
    <property type="entry name" value="PilZ domain-like"/>
    <property type="match status" value="1"/>
</dbReference>
<dbReference type="AlphaFoldDB" id="A0A518BZE0"/>
<name>A0A518BZE0_9BACT</name>
<sequence>MIVAQSHDLLDTLNALEDLRSNEVSARRAFQRFVVRGDAQLLPMDRNHLDPNPIPIHLRDISRGGLGFITTAELDVNSSWRVVFYHHGFPVGEQGLVVRHSRRVEAGLHLVGGQFVVNSGVLSLLGIDPSQIDDEDQADIPAVPGDFRSPE</sequence>
<evidence type="ECO:0000313" key="2">
    <source>
        <dbReference type="EMBL" id="QDU72342.1"/>
    </source>
</evidence>
<keyword evidence="3" id="KW-1185">Reference proteome</keyword>
<organism evidence="2 3">
    <name type="scientific">Mucisphaera calidilacus</name>
    <dbReference type="NCBI Taxonomy" id="2527982"/>
    <lineage>
        <taxon>Bacteria</taxon>
        <taxon>Pseudomonadati</taxon>
        <taxon>Planctomycetota</taxon>
        <taxon>Phycisphaerae</taxon>
        <taxon>Phycisphaerales</taxon>
        <taxon>Phycisphaeraceae</taxon>
        <taxon>Mucisphaera</taxon>
    </lineage>
</organism>
<accession>A0A518BZE0</accession>
<dbReference type="InterPro" id="IPR009875">
    <property type="entry name" value="PilZ_domain"/>
</dbReference>